<dbReference type="SUPFAM" id="SSF48452">
    <property type="entry name" value="TPR-like"/>
    <property type="match status" value="1"/>
</dbReference>
<accession>A0AAE4YC40</accession>
<keyword evidence="2" id="KW-1185">Reference proteome</keyword>
<organism evidence="1 2">
    <name type="scientific">Stagnihabitans tardus</name>
    <dbReference type="NCBI Taxonomy" id="2699202"/>
    <lineage>
        <taxon>Bacteria</taxon>
        <taxon>Pseudomonadati</taxon>
        <taxon>Pseudomonadota</taxon>
        <taxon>Alphaproteobacteria</taxon>
        <taxon>Rhodobacterales</taxon>
        <taxon>Paracoccaceae</taxon>
        <taxon>Stagnihabitans</taxon>
    </lineage>
</organism>
<dbReference type="EMBL" id="JAABNR010000040">
    <property type="protein sequence ID" value="NBZ89926.1"/>
    <property type="molecule type" value="Genomic_DNA"/>
</dbReference>
<evidence type="ECO:0000313" key="1">
    <source>
        <dbReference type="EMBL" id="NBZ89926.1"/>
    </source>
</evidence>
<proteinExistence type="predicted"/>
<protein>
    <submittedName>
        <fullName evidence="1">Tetratricopeptide repeat protein</fullName>
    </submittedName>
</protein>
<dbReference type="InterPro" id="IPR011990">
    <property type="entry name" value="TPR-like_helical_dom_sf"/>
</dbReference>
<gene>
    <name evidence="1" type="ORF">GV832_20275</name>
</gene>
<name>A0AAE4YC40_9RHOB</name>
<dbReference type="AlphaFoldDB" id="A0AAE4YC40"/>
<dbReference type="Gene3D" id="1.25.40.10">
    <property type="entry name" value="Tetratricopeptide repeat domain"/>
    <property type="match status" value="1"/>
</dbReference>
<evidence type="ECO:0000313" key="2">
    <source>
        <dbReference type="Proteomes" id="UP001193501"/>
    </source>
</evidence>
<reference evidence="1" key="1">
    <citation type="submission" date="2020-01" db="EMBL/GenBank/DDBJ databases">
        <authorList>
            <person name="Chen W.-M."/>
        </authorList>
    </citation>
    <scope>NUCLEOTIDE SEQUENCE</scope>
    <source>
        <strain evidence="1">CYK-10</strain>
    </source>
</reference>
<comment type="caution">
    <text evidence="1">The sequence shown here is derived from an EMBL/GenBank/DDBJ whole genome shotgun (WGS) entry which is preliminary data.</text>
</comment>
<dbReference type="Proteomes" id="UP001193501">
    <property type="component" value="Unassembled WGS sequence"/>
</dbReference>
<sequence length="597" mass="65838">MLIAASVAAASTQLPLPNGVIESLAGGGSLWTGLRNQARTDADQTLKRLKASLATEWQAWSSAQTDARLRAHAVASFEEVLPFCALTPSEIAGRALSPTAMADLFLTKAAQRLPEAYADRGERHPDTYAPRQFLHRLTLRAYTDLIAEPGYVTSLAPALWQAALGGLDRIERTGEDTHRIVTDVRAQLQALAVSNADRQALVDQITQLRTEKAATDTLIATFLQRLIDQNLPPDQFQPSLNAIAEAWFGMKAELERLARNSNLSPELDSLRAAAKAAYAAEDSAELRRLLDLIAMRQKADFSDLTARLDQQKAEYAETLTSQLALAQAEMRAEDAARHIVDRLSLECPKPGLSAALREESDRRFETGRVRGHVFDIRLAVVLAMESADLALDVAQRRAAQFCCAIYLSHLGRIDGGLATLQHSVEINREILSTVTPDTDLAERASTLNNYAGALQMYGYRECNAETLLAAVDALEQAKEIWRELNDGARFALASHNLGACKNTLASITGLPFFRHEALDAYEEALLVRTRARDPEEWAMTMTNIGNTLSSLASAEANSELLDRAINCYEEVKEVWTFSERKQDWALVQVNLSRFRTH</sequence>